<feature type="region of interest" description="Disordered" evidence="1">
    <location>
        <begin position="1"/>
        <end position="22"/>
    </location>
</feature>
<reference evidence="2" key="1">
    <citation type="submission" date="2024-02" db="EMBL/GenBank/DDBJ databases">
        <authorList>
            <consortium name="ELIXIR-Norway"/>
            <consortium name="Elixir Norway"/>
        </authorList>
    </citation>
    <scope>NUCLEOTIDE SEQUENCE</scope>
</reference>
<protein>
    <submittedName>
        <fullName evidence="2">Uncharacterized protein</fullName>
    </submittedName>
</protein>
<keyword evidence="3" id="KW-1185">Reference proteome</keyword>
<evidence type="ECO:0000256" key="1">
    <source>
        <dbReference type="SAM" id="MobiDB-lite"/>
    </source>
</evidence>
<evidence type="ECO:0000313" key="3">
    <source>
        <dbReference type="Proteomes" id="UP001497512"/>
    </source>
</evidence>
<proteinExistence type="predicted"/>
<evidence type="ECO:0000313" key="2">
    <source>
        <dbReference type="EMBL" id="CAK9207871.1"/>
    </source>
</evidence>
<feature type="compositionally biased region" description="Low complexity" evidence="1">
    <location>
        <begin position="1"/>
        <end position="16"/>
    </location>
</feature>
<accession>A0ABP0TXW1</accession>
<organism evidence="2 3">
    <name type="scientific">Sphagnum troendelagicum</name>
    <dbReference type="NCBI Taxonomy" id="128251"/>
    <lineage>
        <taxon>Eukaryota</taxon>
        <taxon>Viridiplantae</taxon>
        <taxon>Streptophyta</taxon>
        <taxon>Embryophyta</taxon>
        <taxon>Bryophyta</taxon>
        <taxon>Sphagnophytina</taxon>
        <taxon>Sphagnopsida</taxon>
        <taxon>Sphagnales</taxon>
        <taxon>Sphagnaceae</taxon>
        <taxon>Sphagnum</taxon>
    </lineage>
</organism>
<sequence>MTTKGPAPTATAKLPPRSGRLSTRCAQSHGELHYEQKNQPSFFLLHSDRGYGEASLTSFPLTIATSIHPQLICFLVCMWCRTRCTSSFQLCKNSGASFIEQL</sequence>
<name>A0ABP0TXW1_9BRYO</name>
<dbReference type="EMBL" id="OZ019908">
    <property type="protein sequence ID" value="CAK9207871.1"/>
    <property type="molecule type" value="Genomic_DNA"/>
</dbReference>
<gene>
    <name evidence="2" type="ORF">CSSPTR1EN2_LOCUS9023</name>
</gene>
<dbReference type="Proteomes" id="UP001497512">
    <property type="component" value="Chromosome 16"/>
</dbReference>